<sequence>MQERVRKNEKKIKKEIDEKIDVKIAILEKMRAKLKQESTNLTATKMKRLSLQQDGLEMQLAGLTSAVEFTENILVKGSNNDVLSMKTQIESRLTELSDKEIDDEVDEEDKQILQVNEISYSDLENYVVIKDESAPDPKKCKVDSIPNTNNIVIEVRNCCNEKISIKTNRIQIKYPLPITCSKRIGKKGEFILNGSFQRHSVFTAAHQLEVLIDGHPINNAISLEESKEEEVVNTRPRTSTEKTERKLQNAAKEARTFAENVKKCIEKRRTTVALLRDFINCLNNGSEQVDVTSKVPEADGVQKQTGEDNANKLVKIQSCLDEDKDIMAIIDNKYTSLMADAEHVSQYGPNYGSKDQILCSLIVAATFSNSWVDEVNDNLTSTINVFTMVCSSFLKSSTHKEADDESETSTVSKCMGTEIVHRLAPKMKDVFNKGVVKTSELTVQSVLGKAAVDVPSAFDIYKIMDESQTSNVFECETSKILRDIEQGFREQLEKMDSFIAEIKSLAVNLEVVLKDALNNLLENISCTDEINDQQVEEWTQCLGALSWQHAVGELGESSKNYFLLIIAKAYNFLKPKFEEYEPTDSERREKIVDITFLAHGGVCQPLLPGRLHYLNNKKVKSILLYVPWGCMLDASAAYGIATGTITPENVAFKGLLDEGQRLMYWNKLPMGGTEIPNVVFKRVSIGEDAIQHLEQIDFLLRRSARGIFIPFLPERTNLEEIPLSALAVAVPIISWVLSGNGSDNSQDSNYAERDMKYRIHIASCLYPMDDNILDSSKDRLWPKVNCKQYWAVPVSHRLPTMTMPSVDNQTDLQPVFHEVNKYFSIRLN</sequence>
<evidence type="ECO:0000313" key="2">
    <source>
        <dbReference type="Proteomes" id="UP000887567"/>
    </source>
</evidence>
<dbReference type="KEGG" id="epa:110240811"/>
<name>A0A913XC75_EXADI</name>
<keyword evidence="2" id="KW-1185">Reference proteome</keyword>
<dbReference type="AlphaFoldDB" id="A0A913XC75"/>
<dbReference type="EnsemblMetazoa" id="XM_021046626.2">
    <property type="protein sequence ID" value="XP_020902285.2"/>
    <property type="gene ID" value="LOC110240811"/>
</dbReference>
<protein>
    <submittedName>
        <fullName evidence="1">Uncharacterized protein</fullName>
    </submittedName>
</protein>
<dbReference type="RefSeq" id="XP_020902285.2">
    <property type="nucleotide sequence ID" value="XM_021046626.2"/>
</dbReference>
<reference evidence="1" key="1">
    <citation type="submission" date="2022-11" db="UniProtKB">
        <authorList>
            <consortium name="EnsemblMetazoa"/>
        </authorList>
    </citation>
    <scope>IDENTIFICATION</scope>
</reference>
<evidence type="ECO:0000313" key="1">
    <source>
        <dbReference type="EnsemblMetazoa" id="XP_020902285.2"/>
    </source>
</evidence>
<dbReference type="Proteomes" id="UP000887567">
    <property type="component" value="Unplaced"/>
</dbReference>
<dbReference type="OrthoDB" id="5985551at2759"/>
<accession>A0A913XC75</accession>
<dbReference type="GeneID" id="110240811"/>
<organism evidence="1 2">
    <name type="scientific">Exaiptasia diaphana</name>
    <name type="common">Tropical sea anemone</name>
    <name type="synonym">Aiptasia pulchella</name>
    <dbReference type="NCBI Taxonomy" id="2652724"/>
    <lineage>
        <taxon>Eukaryota</taxon>
        <taxon>Metazoa</taxon>
        <taxon>Cnidaria</taxon>
        <taxon>Anthozoa</taxon>
        <taxon>Hexacorallia</taxon>
        <taxon>Actiniaria</taxon>
        <taxon>Aiptasiidae</taxon>
        <taxon>Exaiptasia</taxon>
    </lineage>
</organism>
<proteinExistence type="predicted"/>